<dbReference type="RefSeq" id="WP_254291172.1">
    <property type="nucleotide sequence ID" value="NZ_JAMLDX010000001.1"/>
</dbReference>
<protein>
    <recommendedName>
        <fullName evidence="3">Lipoprotein</fullName>
    </recommendedName>
</protein>
<comment type="caution">
    <text evidence="1">The sequence shown here is derived from an EMBL/GenBank/DDBJ whole genome shotgun (WGS) entry which is preliminary data.</text>
</comment>
<evidence type="ECO:0008006" key="3">
    <source>
        <dbReference type="Google" id="ProtNLM"/>
    </source>
</evidence>
<gene>
    <name evidence="1" type="ORF">M9978_02025</name>
</gene>
<name>A0A9X2KN20_9SPHN</name>
<organism evidence="1 2">
    <name type="scientific">Sphingomonas tagetis</name>
    <dbReference type="NCBI Taxonomy" id="2949092"/>
    <lineage>
        <taxon>Bacteria</taxon>
        <taxon>Pseudomonadati</taxon>
        <taxon>Pseudomonadota</taxon>
        <taxon>Alphaproteobacteria</taxon>
        <taxon>Sphingomonadales</taxon>
        <taxon>Sphingomonadaceae</taxon>
        <taxon>Sphingomonas</taxon>
    </lineage>
</organism>
<dbReference type="PROSITE" id="PS51257">
    <property type="entry name" value="PROKAR_LIPOPROTEIN"/>
    <property type="match status" value="1"/>
</dbReference>
<dbReference type="Proteomes" id="UP001139451">
    <property type="component" value="Unassembled WGS sequence"/>
</dbReference>
<sequence>MRKQLLALGAAILVSSCGGGEGGNATADDDGAAAGADFPDQYAGTWAADCASPFAKFEDGGVTLYPVTKPYPLKEAKVEGSNLLVSYTSPDVPGTVTETYAIEGDTLRLTTSAVDGKVAATWTKKPMQKCS</sequence>
<dbReference type="EMBL" id="JAMLDX010000001">
    <property type="protein sequence ID" value="MCP3729193.1"/>
    <property type="molecule type" value="Genomic_DNA"/>
</dbReference>
<keyword evidence="2" id="KW-1185">Reference proteome</keyword>
<proteinExistence type="predicted"/>
<dbReference type="AlphaFoldDB" id="A0A9X2KN20"/>
<accession>A0A9X2KN20</accession>
<reference evidence="1" key="1">
    <citation type="submission" date="2022-05" db="EMBL/GenBank/DDBJ databases">
        <title>Sphingomonas sp. strain MG17 Genome sequencing and assembly.</title>
        <authorList>
            <person name="Kim I."/>
        </authorList>
    </citation>
    <scope>NUCLEOTIDE SEQUENCE</scope>
    <source>
        <strain evidence="1">MG17</strain>
    </source>
</reference>
<evidence type="ECO:0000313" key="2">
    <source>
        <dbReference type="Proteomes" id="UP001139451"/>
    </source>
</evidence>
<evidence type="ECO:0000313" key="1">
    <source>
        <dbReference type="EMBL" id="MCP3729193.1"/>
    </source>
</evidence>